<reference evidence="3" key="1">
    <citation type="submission" date="2019-07" db="EMBL/GenBank/DDBJ databases">
        <authorList>
            <person name="Palmer J.M."/>
        </authorList>
    </citation>
    <scope>NUCLEOTIDE SEQUENCE</scope>
    <source>
        <strain evidence="3">PC9</strain>
    </source>
</reference>
<dbReference type="RefSeq" id="XP_036635461.1">
    <property type="nucleotide sequence ID" value="XM_036773988.1"/>
</dbReference>
<dbReference type="GO" id="GO:0004672">
    <property type="term" value="F:protein kinase activity"/>
    <property type="evidence" value="ECO:0007669"/>
    <property type="project" value="InterPro"/>
</dbReference>
<dbReference type="AlphaFoldDB" id="A0A8H7A2S6"/>
<feature type="domain" description="Fungal-type protein kinase" evidence="2">
    <location>
        <begin position="536"/>
        <end position="671"/>
    </location>
</feature>
<dbReference type="PANTHER" id="PTHR38248:SF2">
    <property type="entry name" value="FUNK1 11"/>
    <property type="match status" value="1"/>
</dbReference>
<dbReference type="EMBL" id="JACETU010000002">
    <property type="protein sequence ID" value="KAF7437562.1"/>
    <property type="molecule type" value="Genomic_DNA"/>
</dbReference>
<sequence>MSRMSAAPSPNDARATDIAAEAPAATDEEPKSGSPPDIDIDIKHTPHNRRIANYHIHSMGPVDIDKLRSALVQETRGQYIGGVDPDVFVKEFMGWNKGTGRSFRLEQPSDARVSCLVGMASKPETGMNADWQTTLAGWPLVGERKGIQPLDFKDTHNSRDAESHLGPDNCIYFLNKPLVPRAKERKVDFANVQSFTEHKADDKMDAFVDAGDEDYDGEAYYVMAGYSKREGDAGEDEKEEEDEEEEDETVGSAEPYIAASPTGLVDADEGEAHPEVMDDTKPTAAEKYPFENDTKQGRSTRGQIASYAGVTMAMQFRSHLFSVLVCGRYARFIRWDRSCAIVTRRFDYTTHPLIIFDFYKRFAQLDDVQRGLYPNLRALSRPAGMKAVEMMRKYATSYFTGEHADFYKKEPDPKQLPLLSLVFGDDTYVVPAPCFDGAMYSPFGRCTRNRAVVLLKERKIAKEAEDGRCGEDGEILYLKEYWREESTFTKKESEVYRILEGAKVTFVAKMHAGGDLMGGDEAIATIGHEWKLKPWVQKPSKLRIRHLVAHFIVLSTLGRDLATFKTARQLVTCIADAMDAHQQAYELGILHRDISAGNILMTLQPENRRGFLIDWDHCIFLNDALKERTTTRVHRTGTWQFMSAYLTQNPGNASHTVVDDRESALHVLTYMALKHLRHNTTDEQELEGILLMFDDYVAREGKPDKASKYKSWFVTNGGPGVKFDIPAITFLIRTLAKFFSPRYIEEYTQPDEALQVMSPEDLAEYEKEKEEHRLKLVKLLDPASDFVYKTMRSWAAKMPEPPDNITQWVDNLKGDGKSLKRTGDYLVNPRGDKSLRWDGLLSYRTGNTRPSTSSD</sequence>
<dbReference type="GeneID" id="59374222"/>
<evidence type="ECO:0000313" key="3">
    <source>
        <dbReference type="EMBL" id="KAF7437562.1"/>
    </source>
</evidence>
<dbReference type="OrthoDB" id="5592585at2759"/>
<dbReference type="PROSITE" id="PS00109">
    <property type="entry name" value="PROTEIN_KINASE_TYR"/>
    <property type="match status" value="1"/>
</dbReference>
<dbReference type="InterPro" id="IPR040976">
    <property type="entry name" value="Pkinase_fungal"/>
</dbReference>
<evidence type="ECO:0000313" key="4">
    <source>
        <dbReference type="Proteomes" id="UP000623687"/>
    </source>
</evidence>
<dbReference type="Gene3D" id="1.10.510.10">
    <property type="entry name" value="Transferase(Phosphotransferase) domain 1"/>
    <property type="match status" value="1"/>
</dbReference>
<dbReference type="Proteomes" id="UP000623687">
    <property type="component" value="Unassembled WGS sequence"/>
</dbReference>
<dbReference type="InterPro" id="IPR008266">
    <property type="entry name" value="Tyr_kinase_AS"/>
</dbReference>
<evidence type="ECO:0000259" key="2">
    <source>
        <dbReference type="Pfam" id="PF17667"/>
    </source>
</evidence>
<feature type="region of interest" description="Disordered" evidence="1">
    <location>
        <begin position="1"/>
        <end position="43"/>
    </location>
</feature>
<feature type="compositionally biased region" description="Acidic residues" evidence="1">
    <location>
        <begin position="233"/>
        <end position="249"/>
    </location>
</feature>
<feature type="compositionally biased region" description="Low complexity" evidence="1">
    <location>
        <begin position="12"/>
        <end position="25"/>
    </location>
</feature>
<proteinExistence type="predicted"/>
<dbReference type="VEuPathDB" id="FungiDB:PC9H_004404"/>
<dbReference type="InterPro" id="IPR011009">
    <property type="entry name" value="Kinase-like_dom_sf"/>
</dbReference>
<protein>
    <recommendedName>
        <fullName evidence="2">Fungal-type protein kinase domain-containing protein</fullName>
    </recommendedName>
</protein>
<dbReference type="SUPFAM" id="SSF56112">
    <property type="entry name" value="Protein kinase-like (PK-like)"/>
    <property type="match status" value="1"/>
</dbReference>
<gene>
    <name evidence="3" type="ORF">PC9H_004404</name>
</gene>
<keyword evidence="4" id="KW-1185">Reference proteome</keyword>
<organism evidence="3 4">
    <name type="scientific">Pleurotus ostreatus</name>
    <name type="common">Oyster mushroom</name>
    <name type="synonym">White-rot fungus</name>
    <dbReference type="NCBI Taxonomy" id="5322"/>
    <lineage>
        <taxon>Eukaryota</taxon>
        <taxon>Fungi</taxon>
        <taxon>Dikarya</taxon>
        <taxon>Basidiomycota</taxon>
        <taxon>Agaricomycotina</taxon>
        <taxon>Agaricomycetes</taxon>
        <taxon>Agaricomycetidae</taxon>
        <taxon>Agaricales</taxon>
        <taxon>Pleurotineae</taxon>
        <taxon>Pleurotaceae</taxon>
        <taxon>Pleurotus</taxon>
    </lineage>
</organism>
<name>A0A8H7A2S6_PLEOS</name>
<dbReference type="Pfam" id="PF17667">
    <property type="entry name" value="Pkinase_fungal"/>
    <property type="match status" value="1"/>
</dbReference>
<comment type="caution">
    <text evidence="3">The sequence shown here is derived from an EMBL/GenBank/DDBJ whole genome shotgun (WGS) entry which is preliminary data.</text>
</comment>
<dbReference type="PANTHER" id="PTHR38248">
    <property type="entry name" value="FUNK1 6"/>
    <property type="match status" value="1"/>
</dbReference>
<feature type="region of interest" description="Disordered" evidence="1">
    <location>
        <begin position="228"/>
        <end position="258"/>
    </location>
</feature>
<accession>A0A8H7A2S6</accession>
<evidence type="ECO:0000256" key="1">
    <source>
        <dbReference type="SAM" id="MobiDB-lite"/>
    </source>
</evidence>